<dbReference type="SUPFAM" id="SSF52540">
    <property type="entry name" value="P-loop containing nucleoside triphosphate hydrolases"/>
    <property type="match status" value="1"/>
</dbReference>
<dbReference type="Proteomes" id="UP000249341">
    <property type="component" value="Unassembled WGS sequence"/>
</dbReference>
<comment type="caution">
    <text evidence="1">The sequence shown here is derived from an EMBL/GenBank/DDBJ whole genome shotgun (WGS) entry which is preliminary data.</text>
</comment>
<dbReference type="RefSeq" id="WP_111646742.1">
    <property type="nucleotide sequence ID" value="NZ_JACHWI010000001.1"/>
</dbReference>
<gene>
    <name evidence="1" type="ORF">B0I29_10138</name>
</gene>
<dbReference type="OrthoDB" id="272985at2"/>
<dbReference type="AlphaFoldDB" id="A0A327ZQ32"/>
<evidence type="ECO:0008006" key="3">
    <source>
        <dbReference type="Google" id="ProtNLM"/>
    </source>
</evidence>
<dbReference type="EMBL" id="QLMJ01000001">
    <property type="protein sequence ID" value="RAK42908.1"/>
    <property type="molecule type" value="Genomic_DNA"/>
</dbReference>
<name>A0A327ZQ32_9ACTN</name>
<evidence type="ECO:0000313" key="1">
    <source>
        <dbReference type="EMBL" id="RAK42908.1"/>
    </source>
</evidence>
<dbReference type="PANTHER" id="PTHR48312">
    <property type="match status" value="1"/>
</dbReference>
<sequence length="241" mass="27607">MTAVFLWAHPRSLSTAFLRMMLERGDFLVVHEPLSSIVVQGYAIVDGEKVGTPAELLDLIEQLSAVQQVFVKETTEYLYDVVADPRLPRLATHSFIIRHPARAIASHYAMNPLLTCHEIGYRHQLEIFDLLRRGAAGPLPVIEAERLLDDPHRTVRAYCRAVGIPFLPQALTWQPSERREWSRTAPWHRDAARSTGFRAPDRHYAQTVDNNPVLADFYRYHLPFYERLRAHSLGGRHAEPL</sequence>
<dbReference type="InterPro" id="IPR027417">
    <property type="entry name" value="P-loop_NTPase"/>
</dbReference>
<accession>A0A327ZQ32</accession>
<organism evidence="1 2">
    <name type="scientific">Actinoplanes lutulentus</name>
    <dbReference type="NCBI Taxonomy" id="1287878"/>
    <lineage>
        <taxon>Bacteria</taxon>
        <taxon>Bacillati</taxon>
        <taxon>Actinomycetota</taxon>
        <taxon>Actinomycetes</taxon>
        <taxon>Micromonosporales</taxon>
        <taxon>Micromonosporaceae</taxon>
        <taxon>Actinoplanes</taxon>
    </lineage>
</organism>
<protein>
    <recommendedName>
        <fullName evidence="3">Sulfotransferase family protein</fullName>
    </recommendedName>
</protein>
<reference evidence="1 2" key="1">
    <citation type="submission" date="2018-06" db="EMBL/GenBank/DDBJ databases">
        <title>Genomic Encyclopedia of Type Strains, Phase III (KMG-III): the genomes of soil and plant-associated and newly described type strains.</title>
        <authorList>
            <person name="Whitman W."/>
        </authorList>
    </citation>
    <scope>NUCLEOTIDE SEQUENCE [LARGE SCALE GENOMIC DNA]</scope>
    <source>
        <strain evidence="1 2">CGMCC 4.7090</strain>
    </source>
</reference>
<dbReference type="PANTHER" id="PTHR48312:SF1">
    <property type="entry name" value="SULFOTRANSFERASE"/>
    <property type="match status" value="1"/>
</dbReference>
<dbReference type="Pfam" id="PF19798">
    <property type="entry name" value="Sulfotransfer_5"/>
    <property type="match status" value="1"/>
</dbReference>
<keyword evidence="2" id="KW-1185">Reference proteome</keyword>
<proteinExistence type="predicted"/>
<evidence type="ECO:0000313" key="2">
    <source>
        <dbReference type="Proteomes" id="UP000249341"/>
    </source>
</evidence>
<dbReference type="Gene3D" id="3.40.50.300">
    <property type="entry name" value="P-loop containing nucleotide triphosphate hydrolases"/>
    <property type="match status" value="1"/>
</dbReference>